<reference evidence="1 2" key="1">
    <citation type="submission" date="2021-01" db="EMBL/GenBank/DDBJ databases">
        <title>Genomic Encyclopedia of Type Strains, Phase IV (KMG-IV): sequencing the most valuable type-strain genomes for metagenomic binning, comparative biology and taxonomic classification.</title>
        <authorList>
            <person name="Goeker M."/>
        </authorList>
    </citation>
    <scope>NUCLEOTIDE SEQUENCE [LARGE SCALE GENOMIC DNA]</scope>
    <source>
        <strain evidence="1 2">DSM 25879</strain>
    </source>
</reference>
<organism evidence="1 2">
    <name type="scientific">Sutcliffiella tianshenii</name>
    <dbReference type="NCBI Taxonomy" id="1463404"/>
    <lineage>
        <taxon>Bacteria</taxon>
        <taxon>Bacillati</taxon>
        <taxon>Bacillota</taxon>
        <taxon>Bacilli</taxon>
        <taxon>Bacillales</taxon>
        <taxon>Bacillaceae</taxon>
        <taxon>Sutcliffiella</taxon>
    </lineage>
</organism>
<dbReference type="Proteomes" id="UP000737402">
    <property type="component" value="Unassembled WGS sequence"/>
</dbReference>
<evidence type="ECO:0000313" key="1">
    <source>
        <dbReference type="EMBL" id="MBM7620093.1"/>
    </source>
</evidence>
<proteinExistence type="predicted"/>
<keyword evidence="2" id="KW-1185">Reference proteome</keyword>
<protein>
    <recommendedName>
        <fullName evidence="3">PD(D/E)XK endonuclease domain-containing protein</fullName>
    </recommendedName>
</protein>
<evidence type="ECO:0008006" key="3">
    <source>
        <dbReference type="Google" id="ProtNLM"/>
    </source>
</evidence>
<evidence type="ECO:0000313" key="2">
    <source>
        <dbReference type="Proteomes" id="UP000737402"/>
    </source>
</evidence>
<sequence length="181" mass="21359">MMLEAETKIAGTEKTMLDFWKWGFSNILTNNLRGIFAEYIVGSALGVVNQSRIEWDAFDLVYKGKKIEVKSSAYIQSWHTDRFSKVRFDIGEKKEYYYETYTYSDEPKRHADLYVFCLLKEKDVKLINPIDMTQWEFYVVLTKELDQHFPKQKSISLSSLNKTTQPSNYEQIKIMVDELCI</sequence>
<accession>A0ABS2P034</accession>
<gene>
    <name evidence="1" type="ORF">JOC95_001945</name>
</gene>
<comment type="caution">
    <text evidence="1">The sequence shown here is derived from an EMBL/GenBank/DDBJ whole genome shotgun (WGS) entry which is preliminary data.</text>
</comment>
<name>A0ABS2P034_9BACI</name>
<dbReference type="EMBL" id="JAFBED010000003">
    <property type="protein sequence ID" value="MBM7620093.1"/>
    <property type="molecule type" value="Genomic_DNA"/>
</dbReference>